<reference evidence="3" key="1">
    <citation type="journal article" date="2019" name="Int. J. Syst. Evol. Microbiol.">
        <title>The Global Catalogue of Microorganisms (GCM) 10K type strain sequencing project: providing services to taxonomists for standard genome sequencing and annotation.</title>
        <authorList>
            <consortium name="The Broad Institute Genomics Platform"/>
            <consortium name="The Broad Institute Genome Sequencing Center for Infectious Disease"/>
            <person name="Wu L."/>
            <person name="Ma J."/>
        </authorList>
    </citation>
    <scope>NUCLEOTIDE SEQUENCE [LARGE SCALE GENOMIC DNA]</scope>
    <source>
        <strain evidence="3">JCM 31037</strain>
    </source>
</reference>
<feature type="compositionally biased region" description="Gly residues" evidence="1">
    <location>
        <begin position="58"/>
        <end position="73"/>
    </location>
</feature>
<protein>
    <submittedName>
        <fullName evidence="2">Uncharacterized protein</fullName>
    </submittedName>
</protein>
<evidence type="ECO:0000313" key="2">
    <source>
        <dbReference type="EMBL" id="MFD1326039.1"/>
    </source>
</evidence>
<evidence type="ECO:0000256" key="1">
    <source>
        <dbReference type="SAM" id="MobiDB-lite"/>
    </source>
</evidence>
<accession>A0ABW3YS55</accession>
<name>A0ABW3YS55_9ACTN</name>
<proteinExistence type="predicted"/>
<dbReference type="Proteomes" id="UP001597260">
    <property type="component" value="Unassembled WGS sequence"/>
</dbReference>
<keyword evidence="3" id="KW-1185">Reference proteome</keyword>
<comment type="caution">
    <text evidence="2">The sequence shown here is derived from an EMBL/GenBank/DDBJ whole genome shotgun (WGS) entry which is preliminary data.</text>
</comment>
<feature type="region of interest" description="Disordered" evidence="1">
    <location>
        <begin position="1"/>
        <end position="73"/>
    </location>
</feature>
<dbReference type="EMBL" id="JBHTMP010000113">
    <property type="protein sequence ID" value="MFD1326039.1"/>
    <property type="molecule type" value="Genomic_DNA"/>
</dbReference>
<sequence length="73" mass="6822">MSASMPAGSLPANAYHRGSATPSGRASVPGPGTVDGGRISGRASVSGAPRQHDPIGRTYGGGPGGPSGPGGPG</sequence>
<organism evidence="2 3">
    <name type="scientific">Micromonospora sonneratiae</name>
    <dbReference type="NCBI Taxonomy" id="1184706"/>
    <lineage>
        <taxon>Bacteria</taxon>
        <taxon>Bacillati</taxon>
        <taxon>Actinomycetota</taxon>
        <taxon>Actinomycetes</taxon>
        <taxon>Micromonosporales</taxon>
        <taxon>Micromonosporaceae</taxon>
        <taxon>Micromonospora</taxon>
    </lineage>
</organism>
<gene>
    <name evidence="2" type="ORF">ACFQ4H_33670</name>
</gene>
<evidence type="ECO:0000313" key="3">
    <source>
        <dbReference type="Proteomes" id="UP001597260"/>
    </source>
</evidence>
<feature type="non-terminal residue" evidence="2">
    <location>
        <position position="73"/>
    </location>
</feature>